<accession>A0ACB9SQ74</accession>
<name>A0ACB9SQ74_HOLOL</name>
<organism evidence="1 2">
    <name type="scientific">Holotrichia oblita</name>
    <name type="common">Chafer beetle</name>
    <dbReference type="NCBI Taxonomy" id="644536"/>
    <lineage>
        <taxon>Eukaryota</taxon>
        <taxon>Metazoa</taxon>
        <taxon>Ecdysozoa</taxon>
        <taxon>Arthropoda</taxon>
        <taxon>Hexapoda</taxon>
        <taxon>Insecta</taxon>
        <taxon>Pterygota</taxon>
        <taxon>Neoptera</taxon>
        <taxon>Endopterygota</taxon>
        <taxon>Coleoptera</taxon>
        <taxon>Polyphaga</taxon>
        <taxon>Scarabaeiformia</taxon>
        <taxon>Scarabaeidae</taxon>
        <taxon>Melolonthinae</taxon>
        <taxon>Holotrichia</taxon>
    </lineage>
</organism>
<proteinExistence type="predicted"/>
<evidence type="ECO:0000313" key="2">
    <source>
        <dbReference type="Proteomes" id="UP001056778"/>
    </source>
</evidence>
<dbReference type="EMBL" id="CM043022">
    <property type="protein sequence ID" value="KAI4457268.1"/>
    <property type="molecule type" value="Genomic_DNA"/>
</dbReference>
<comment type="caution">
    <text evidence="1">The sequence shown here is derived from an EMBL/GenBank/DDBJ whole genome shotgun (WGS) entry which is preliminary data.</text>
</comment>
<reference evidence="1" key="1">
    <citation type="submission" date="2022-04" db="EMBL/GenBank/DDBJ databases">
        <title>Chromosome-scale genome assembly of Holotrichia oblita Faldermann.</title>
        <authorList>
            <person name="Rongchong L."/>
        </authorList>
    </citation>
    <scope>NUCLEOTIDE SEQUENCE</scope>
    <source>
        <strain evidence="1">81SQS9</strain>
    </source>
</reference>
<protein>
    <submittedName>
        <fullName evidence="1">Set and mynd domain-containing protein 4</fullName>
    </submittedName>
</protein>
<gene>
    <name evidence="1" type="ORF">MML48_8g00019012</name>
</gene>
<keyword evidence="2" id="KW-1185">Reference proteome</keyword>
<evidence type="ECO:0000313" key="1">
    <source>
        <dbReference type="EMBL" id="KAI4457268.1"/>
    </source>
</evidence>
<dbReference type="Proteomes" id="UP001056778">
    <property type="component" value="Chromosome 8"/>
</dbReference>
<sequence length="659" mass="75080">MLGKYEDKVYTAICSEKTLQSNEKGFFMQFVENVQEEVGQDWIQNTFGTLKSDKERIRKVYEYEPLKTVVFDTLSRVQEIYRQKSADVSQSRRRLAEQALKNGEIQKALILYSQSILRSPPTGENKAVDDGKSLSLGFWGRSQVFATMNEYNFALSDIQTALKENIFDSYKAQAFWKMGVCYKAVGEVERSKVAFGVAEKLLQNNEGALRNLKKDMEKDYKQNSNQFKKSLPKVSGKSHPKLPNASSKICIKQAKGLGRFVAAQEAVQTGDVLTVEPPYAACLLPECFGTHCHHCFDRLIAPVGCPTCCSIAFCGNDCRNIAVKTYHSFECKYLDLLIGSGMSILAHTALRMITQNNLEKILKIYENKDLEPVYSLCTNSELRRPEDFFQRTLMACFLLRCLQKCGYFPYRRDDDCTPSEDELKVAELLLLHLQILQFNAHEIYESKCSTNHRFKGVKAGYIGVAVYPTSSYFNHSCYPGVTRYFVGKNIILTATRPINPGEIIPENYGPVFTRRNLVERQKSLSSRYWFVCECIACIQNWPSLDKGLDNVSRKVRCPTQRCTYYFVLPVENDTIKCPKCKKNVCLTENIVRLKNCEEQLKEAGELMEKEDAKNGIRLLQEAIDVFHKVSVPPHRDIHLGQELLRTFLAEAGNVHVVAQ</sequence>